<evidence type="ECO:0000259" key="2">
    <source>
        <dbReference type="Pfam" id="PF13817"/>
    </source>
</evidence>
<evidence type="ECO:0000313" key="4">
    <source>
        <dbReference type="Proteomes" id="UP000231259"/>
    </source>
</evidence>
<dbReference type="EMBL" id="AWWI01000174">
    <property type="protein sequence ID" value="PIL16217.1"/>
    <property type="molecule type" value="Genomic_DNA"/>
</dbReference>
<dbReference type="Pfam" id="PF13817">
    <property type="entry name" value="DDE_Tnp_IS66_C"/>
    <property type="match status" value="1"/>
</dbReference>
<accession>A0A2G8R3U5</accession>
<name>A0A2G8R3U5_9RHOB</name>
<reference evidence="3 4" key="1">
    <citation type="submission" date="2013-09" db="EMBL/GenBank/DDBJ databases">
        <title>Genome sequencing of Phaeobacter antarcticus sp. nov. SM1211.</title>
        <authorList>
            <person name="Zhang X.-Y."/>
            <person name="Liu C."/>
            <person name="Chen X.-L."/>
            <person name="Xie B.-B."/>
            <person name="Qin Q.-L."/>
            <person name="Rong J.-C."/>
            <person name="Zhang Y.-Z."/>
        </authorList>
    </citation>
    <scope>NUCLEOTIDE SEQUENCE [LARGE SCALE GENOMIC DNA]</scope>
    <source>
        <strain evidence="3 4">SM1211</strain>
    </source>
</reference>
<dbReference type="Proteomes" id="UP000231259">
    <property type="component" value="Unassembled WGS sequence"/>
</dbReference>
<dbReference type="PANTHER" id="PTHR33678">
    <property type="entry name" value="BLL1576 PROTEIN"/>
    <property type="match status" value="1"/>
</dbReference>
<feature type="domain" description="Transposase IS66 C-terminal" evidence="2">
    <location>
        <begin position="194"/>
        <end position="232"/>
    </location>
</feature>
<evidence type="ECO:0000259" key="1">
    <source>
        <dbReference type="Pfam" id="PF03050"/>
    </source>
</evidence>
<dbReference type="AlphaFoldDB" id="A0A2G8R3U5"/>
<dbReference type="OrthoDB" id="9800877at2"/>
<dbReference type="InterPro" id="IPR052344">
    <property type="entry name" value="Transposase-related"/>
</dbReference>
<feature type="non-terminal residue" evidence="3">
    <location>
        <position position="1"/>
    </location>
</feature>
<comment type="caution">
    <text evidence="3">The sequence shown here is derived from an EMBL/GenBank/DDBJ whole genome shotgun (WGS) entry which is preliminary data.</text>
</comment>
<proteinExistence type="predicted"/>
<protein>
    <submittedName>
        <fullName evidence="3">Uncharacterized protein</fullName>
    </submittedName>
</protein>
<gene>
    <name evidence="3" type="ORF">P775_25400</name>
</gene>
<evidence type="ECO:0000313" key="3">
    <source>
        <dbReference type="EMBL" id="PIL16217.1"/>
    </source>
</evidence>
<dbReference type="RefSeq" id="WP_143520989.1">
    <property type="nucleotide sequence ID" value="NZ_AWWI01000174.1"/>
</dbReference>
<dbReference type="PANTHER" id="PTHR33678:SF1">
    <property type="entry name" value="BLL1576 PROTEIN"/>
    <property type="match status" value="1"/>
</dbReference>
<keyword evidence="4" id="KW-1185">Reference proteome</keyword>
<dbReference type="NCBIfam" id="NF033517">
    <property type="entry name" value="transpos_IS66"/>
    <property type="match status" value="1"/>
</dbReference>
<dbReference type="InterPro" id="IPR004291">
    <property type="entry name" value="Transposase_IS66_central"/>
</dbReference>
<organism evidence="3 4">
    <name type="scientific">Puniceibacterium antarcticum</name>
    <dbReference type="NCBI Taxonomy" id="1206336"/>
    <lineage>
        <taxon>Bacteria</taxon>
        <taxon>Pseudomonadati</taxon>
        <taxon>Pseudomonadota</taxon>
        <taxon>Alphaproteobacteria</taxon>
        <taxon>Rhodobacterales</taxon>
        <taxon>Paracoccaceae</taxon>
        <taxon>Puniceibacterium</taxon>
    </lineage>
</organism>
<feature type="domain" description="Transposase IS66 central" evidence="1">
    <location>
        <begin position="4"/>
        <end position="187"/>
    </location>
</feature>
<dbReference type="Pfam" id="PF03050">
    <property type="entry name" value="DDE_Tnp_IS66"/>
    <property type="match status" value="1"/>
</dbReference>
<sequence>AGAAPPCVAFTYAPGRSGQYADDILKGFSGILQVDGYAGYNRLLKRVDNNVALAYCWAHARRKLHEVAQSGTAPISEEGLKQIAALYRIEKDIRGLNAEARLAARQEQSAPLIAAFEAWLTAHRARVSAKAPLGEALKYIAKYWDGLCLFLTDGRIEMDNNAVERTIRPIALNRKNALFAGHDAGAVNWGVIASLVETCKLNYVDPHAYLTHTLTAIVNGHKQSDIDALLPWNYAK</sequence>
<dbReference type="InterPro" id="IPR039552">
    <property type="entry name" value="IS66_C"/>
</dbReference>